<dbReference type="PANTHER" id="PTHR11984:SF3">
    <property type="entry name" value="GAP JUNCTION DELTA-4 PROTEIN"/>
    <property type="match status" value="1"/>
</dbReference>
<keyword evidence="3" id="KW-1003">Cell membrane</keyword>
<evidence type="ECO:0000256" key="10">
    <source>
        <dbReference type="SAM" id="Phobius"/>
    </source>
</evidence>
<sequence>QSKWQYSKKVLAPVNLHLERTKTGKIWITVMVLLRLLVIIVVGYPLYQDEHARFVCNTMQPGCSNICFDAFSPVSHFRFWFLQAMALCLPLAIVHHRDERNQVNEDFRMRQNIPHFCEAYILQLLVRMLLEAGFGVGQYYLFGFFVPNIFICYRHPCSSNIDCYTSRPTEKTLMLHFMLGAAGFSLVLNFVELLHVIKRASSQNRKNKSLTQNICRREPYCVLPNRAHVFPGHKVVQEYGAQARRRRGSGVSVDSDLSAKSQQREGTSLHSGVQSEHIALPNANSNNTHLTAVPSSSRSTEDYTEEEGSEVVLYAGEQRAVARGFSGHSSGDNPVIPTDQQGFRSRQLPLQRPMEPLSVSKQLIEEYKFVHLQSKDLQTFLGTGGRMKKSEWV</sequence>
<dbReference type="InterPro" id="IPR017990">
    <property type="entry name" value="Connexin_CS"/>
</dbReference>
<dbReference type="SMART" id="SM00037">
    <property type="entry name" value="CNX"/>
    <property type="match status" value="1"/>
</dbReference>
<evidence type="ECO:0008006" key="15">
    <source>
        <dbReference type="Google" id="ProtNLM"/>
    </source>
</evidence>
<reference evidence="13" key="4">
    <citation type="submission" date="2025-08" db="UniProtKB">
        <authorList>
            <consortium name="Ensembl"/>
        </authorList>
    </citation>
    <scope>IDENTIFICATION</scope>
</reference>
<keyword evidence="5" id="KW-0303">Gap junction</keyword>
<keyword evidence="4 10" id="KW-0812">Transmembrane</keyword>
<evidence type="ECO:0000259" key="11">
    <source>
        <dbReference type="SMART" id="SM00037"/>
    </source>
</evidence>
<dbReference type="InterPro" id="IPR013092">
    <property type="entry name" value="Connexin_N"/>
</dbReference>
<feature type="transmembrane region" description="Helical" evidence="10">
    <location>
        <begin position="116"/>
        <end position="141"/>
    </location>
</feature>
<dbReference type="InterPro" id="IPR019570">
    <property type="entry name" value="Connexin_CCC"/>
</dbReference>
<reference evidence="14" key="2">
    <citation type="journal article" date="2007" name="PLoS Biol.">
        <title>Survey sequencing and comparative analysis of the elephant shark (Callorhinchus milii) genome.</title>
        <authorList>
            <person name="Venkatesh B."/>
            <person name="Kirkness E.F."/>
            <person name="Loh Y.H."/>
            <person name="Halpern A.L."/>
            <person name="Lee A.P."/>
            <person name="Johnson J."/>
            <person name="Dandona N."/>
            <person name="Viswanathan L.D."/>
            <person name="Tay A."/>
            <person name="Venter J.C."/>
            <person name="Strausberg R.L."/>
            <person name="Brenner S."/>
        </authorList>
    </citation>
    <scope>NUCLEOTIDE SEQUENCE [LARGE SCALE GENOMIC DNA]</scope>
</reference>
<dbReference type="GO" id="GO:0005922">
    <property type="term" value="C:connexin complex"/>
    <property type="evidence" value="ECO:0007669"/>
    <property type="project" value="InterPro"/>
</dbReference>
<evidence type="ECO:0000256" key="6">
    <source>
        <dbReference type="ARBA" id="ARBA00022949"/>
    </source>
</evidence>
<dbReference type="Gene3D" id="1.20.1440.80">
    <property type="entry name" value="Gap junction channel protein cysteine-rich domain"/>
    <property type="match status" value="1"/>
</dbReference>
<feature type="compositionally biased region" description="Polar residues" evidence="9">
    <location>
        <begin position="282"/>
        <end position="298"/>
    </location>
</feature>
<dbReference type="InterPro" id="IPR038359">
    <property type="entry name" value="Connexin_N_sf"/>
</dbReference>
<dbReference type="AlphaFoldDB" id="A0A4W3H0P6"/>
<evidence type="ECO:0000256" key="9">
    <source>
        <dbReference type="SAM" id="MobiDB-lite"/>
    </source>
</evidence>
<keyword evidence="7 10" id="KW-1133">Transmembrane helix</keyword>
<dbReference type="SMART" id="SM01089">
    <property type="entry name" value="Connexin_CCC"/>
    <property type="match status" value="1"/>
</dbReference>
<dbReference type="GO" id="GO:0007267">
    <property type="term" value="P:cell-cell signaling"/>
    <property type="evidence" value="ECO:0007669"/>
    <property type="project" value="TreeGrafter"/>
</dbReference>
<evidence type="ECO:0000313" key="14">
    <source>
        <dbReference type="Proteomes" id="UP000314986"/>
    </source>
</evidence>
<reference evidence="14" key="3">
    <citation type="journal article" date="2014" name="Nature">
        <title>Elephant shark genome provides unique insights into gnathostome evolution.</title>
        <authorList>
            <consortium name="International Elephant Shark Genome Sequencing Consortium"/>
            <person name="Venkatesh B."/>
            <person name="Lee A.P."/>
            <person name="Ravi V."/>
            <person name="Maurya A.K."/>
            <person name="Lian M.M."/>
            <person name="Swann J.B."/>
            <person name="Ohta Y."/>
            <person name="Flajnik M.F."/>
            <person name="Sutoh Y."/>
            <person name="Kasahara M."/>
            <person name="Hoon S."/>
            <person name="Gangu V."/>
            <person name="Roy S.W."/>
            <person name="Irimia M."/>
            <person name="Korzh V."/>
            <person name="Kondrychyn I."/>
            <person name="Lim Z.W."/>
            <person name="Tay B.H."/>
            <person name="Tohari S."/>
            <person name="Kong K.W."/>
            <person name="Ho S."/>
            <person name="Lorente-Galdos B."/>
            <person name="Quilez J."/>
            <person name="Marques-Bonet T."/>
            <person name="Raney B.J."/>
            <person name="Ingham P.W."/>
            <person name="Tay A."/>
            <person name="Hillier L.W."/>
            <person name="Minx P."/>
            <person name="Boehm T."/>
            <person name="Wilson R.K."/>
            <person name="Brenner S."/>
            <person name="Warren W.C."/>
        </authorList>
    </citation>
    <scope>NUCLEOTIDE SEQUENCE [LARGE SCALE GENOMIC DNA]</scope>
</reference>
<dbReference type="InParanoid" id="A0A4W3H0P6"/>
<dbReference type="GeneTree" id="ENSGT01150000286949"/>
<evidence type="ECO:0000256" key="2">
    <source>
        <dbReference type="ARBA" id="ARBA00004651"/>
    </source>
</evidence>
<dbReference type="OMA" id="CANRVTC"/>
<dbReference type="PROSITE" id="PS00407">
    <property type="entry name" value="CONNEXINS_1"/>
    <property type="match status" value="1"/>
</dbReference>
<feature type="transmembrane region" description="Helical" evidence="10">
    <location>
        <begin position="77"/>
        <end position="95"/>
    </location>
</feature>
<comment type="subcellular location">
    <subcellularLocation>
        <location evidence="1">Cell junction</location>
        <location evidence="1">Gap junction</location>
    </subcellularLocation>
    <subcellularLocation>
        <location evidence="2">Cell membrane</location>
        <topology evidence="2">Multi-pass membrane protein</topology>
    </subcellularLocation>
</comment>
<evidence type="ECO:0000256" key="5">
    <source>
        <dbReference type="ARBA" id="ARBA00022868"/>
    </source>
</evidence>
<dbReference type="PANTHER" id="PTHR11984">
    <property type="entry name" value="CONNEXIN"/>
    <property type="match status" value="1"/>
</dbReference>
<feature type="transmembrane region" description="Helical" evidence="10">
    <location>
        <begin position="26"/>
        <end position="47"/>
    </location>
</feature>
<feature type="domain" description="Connexin N-terminal" evidence="11">
    <location>
        <begin position="45"/>
        <end position="78"/>
    </location>
</feature>
<name>A0A4W3H0P6_CALMI</name>
<evidence type="ECO:0000256" key="1">
    <source>
        <dbReference type="ARBA" id="ARBA00004610"/>
    </source>
</evidence>
<dbReference type="Proteomes" id="UP000314986">
    <property type="component" value="Unassembled WGS sequence"/>
</dbReference>
<proteinExistence type="predicted"/>
<accession>A0A4W3H0P6</accession>
<dbReference type="Pfam" id="PF00029">
    <property type="entry name" value="Connexin"/>
    <property type="match status" value="2"/>
</dbReference>
<keyword evidence="6" id="KW-0965">Cell junction</keyword>
<protein>
    <recommendedName>
        <fullName evidence="15">Gap junction protein</fullName>
    </recommendedName>
</protein>
<evidence type="ECO:0000256" key="7">
    <source>
        <dbReference type="ARBA" id="ARBA00022989"/>
    </source>
</evidence>
<keyword evidence="14" id="KW-1185">Reference proteome</keyword>
<reference evidence="14" key="1">
    <citation type="journal article" date="2006" name="Science">
        <title>Ancient noncoding elements conserved in the human genome.</title>
        <authorList>
            <person name="Venkatesh B."/>
            <person name="Kirkness E.F."/>
            <person name="Loh Y.H."/>
            <person name="Halpern A.L."/>
            <person name="Lee A.P."/>
            <person name="Johnson J."/>
            <person name="Dandona N."/>
            <person name="Viswanathan L.D."/>
            <person name="Tay A."/>
            <person name="Venter J.C."/>
            <person name="Strausberg R.L."/>
            <person name="Brenner S."/>
        </authorList>
    </citation>
    <scope>NUCLEOTIDE SEQUENCE [LARGE SCALE GENOMIC DNA]</scope>
</reference>
<evidence type="ECO:0000256" key="3">
    <source>
        <dbReference type="ARBA" id="ARBA00022475"/>
    </source>
</evidence>
<evidence type="ECO:0000256" key="8">
    <source>
        <dbReference type="ARBA" id="ARBA00023136"/>
    </source>
</evidence>
<dbReference type="GO" id="GO:0005243">
    <property type="term" value="F:gap junction channel activity"/>
    <property type="evidence" value="ECO:0007669"/>
    <property type="project" value="TreeGrafter"/>
</dbReference>
<feature type="region of interest" description="Disordered" evidence="9">
    <location>
        <begin position="241"/>
        <end position="306"/>
    </location>
</feature>
<organism evidence="13 14">
    <name type="scientific">Callorhinchus milii</name>
    <name type="common">Ghost shark</name>
    <dbReference type="NCBI Taxonomy" id="7868"/>
    <lineage>
        <taxon>Eukaryota</taxon>
        <taxon>Metazoa</taxon>
        <taxon>Chordata</taxon>
        <taxon>Craniata</taxon>
        <taxon>Vertebrata</taxon>
        <taxon>Chondrichthyes</taxon>
        <taxon>Holocephali</taxon>
        <taxon>Chimaeriformes</taxon>
        <taxon>Callorhinchidae</taxon>
        <taxon>Callorhinchus</taxon>
    </lineage>
</organism>
<feature type="compositionally biased region" description="Polar residues" evidence="9">
    <location>
        <begin position="258"/>
        <end position="274"/>
    </location>
</feature>
<keyword evidence="8 10" id="KW-0472">Membrane</keyword>
<evidence type="ECO:0000259" key="12">
    <source>
        <dbReference type="SMART" id="SM01089"/>
    </source>
</evidence>
<dbReference type="InterPro" id="IPR000500">
    <property type="entry name" value="Connexin"/>
</dbReference>
<dbReference type="STRING" id="7868.ENSCMIP00000010248"/>
<feature type="domain" description="Connexin cysteine-rich" evidence="12">
    <location>
        <begin position="130"/>
        <end position="196"/>
    </location>
</feature>
<feature type="transmembrane region" description="Helical" evidence="10">
    <location>
        <begin position="174"/>
        <end position="197"/>
    </location>
</feature>
<dbReference type="Ensembl" id="ENSCMIT00000010519.1">
    <property type="protein sequence ID" value="ENSCMIP00000010248.1"/>
    <property type="gene ID" value="ENSCMIG00000005396.1"/>
</dbReference>
<evidence type="ECO:0000313" key="13">
    <source>
        <dbReference type="Ensembl" id="ENSCMIP00000010248.1"/>
    </source>
</evidence>
<evidence type="ECO:0000256" key="4">
    <source>
        <dbReference type="ARBA" id="ARBA00022692"/>
    </source>
</evidence>
<dbReference type="PRINTS" id="PR00206">
    <property type="entry name" value="CONNEXIN"/>
</dbReference>
<reference evidence="13" key="5">
    <citation type="submission" date="2025-09" db="UniProtKB">
        <authorList>
            <consortium name="Ensembl"/>
        </authorList>
    </citation>
    <scope>IDENTIFICATION</scope>
</reference>